<protein>
    <submittedName>
        <fullName evidence="3">Uncharacterized protein</fullName>
    </submittedName>
</protein>
<evidence type="ECO:0000256" key="1">
    <source>
        <dbReference type="SAM" id="Phobius"/>
    </source>
</evidence>
<dbReference type="Proteomes" id="UP001161422">
    <property type="component" value="Unassembled WGS sequence"/>
</dbReference>
<feature type="chain" id="PRO_5041332335" evidence="2">
    <location>
        <begin position="23"/>
        <end position="87"/>
    </location>
</feature>
<sequence>MKTLLKAIAVVLAYQLASATYAFVGSTEPEYPEGSIGELLSDVVLPICCFLGFFVLLEFLIDTIDEKLEGRLARRRKTLLPIGRKRK</sequence>
<keyword evidence="1" id="KW-0472">Membrane</keyword>
<accession>A0AA37W2D7</accession>
<dbReference type="AlphaFoldDB" id="A0AA37W2D7"/>
<name>A0AA37W2D7_9GAMM</name>
<feature type="transmembrane region" description="Helical" evidence="1">
    <location>
        <begin position="43"/>
        <end position="61"/>
    </location>
</feature>
<evidence type="ECO:0000256" key="2">
    <source>
        <dbReference type="SAM" id="SignalP"/>
    </source>
</evidence>
<keyword evidence="1" id="KW-0812">Transmembrane</keyword>
<gene>
    <name evidence="3" type="ORF">GCM10007895_32220</name>
</gene>
<dbReference type="EMBL" id="BSNC01000012">
    <property type="protein sequence ID" value="GLP97915.1"/>
    <property type="molecule type" value="Genomic_DNA"/>
</dbReference>
<evidence type="ECO:0000313" key="3">
    <source>
        <dbReference type="EMBL" id="GLP97915.1"/>
    </source>
</evidence>
<reference evidence="3" key="1">
    <citation type="journal article" date="2014" name="Int. J. Syst. Evol. Microbiol.">
        <title>Complete genome sequence of Corynebacterium casei LMG S-19264T (=DSM 44701T), isolated from a smear-ripened cheese.</title>
        <authorList>
            <consortium name="US DOE Joint Genome Institute (JGI-PGF)"/>
            <person name="Walter F."/>
            <person name="Albersmeier A."/>
            <person name="Kalinowski J."/>
            <person name="Ruckert C."/>
        </authorList>
    </citation>
    <scope>NUCLEOTIDE SEQUENCE</scope>
    <source>
        <strain evidence="3">NBRC 101628</strain>
    </source>
</reference>
<reference evidence="3" key="2">
    <citation type="submission" date="2023-01" db="EMBL/GenBank/DDBJ databases">
        <title>Draft genome sequence of Paraferrimonas sedimenticola strain NBRC 101628.</title>
        <authorList>
            <person name="Sun Q."/>
            <person name="Mori K."/>
        </authorList>
    </citation>
    <scope>NUCLEOTIDE SEQUENCE</scope>
    <source>
        <strain evidence="3">NBRC 101628</strain>
    </source>
</reference>
<feature type="signal peptide" evidence="2">
    <location>
        <begin position="1"/>
        <end position="22"/>
    </location>
</feature>
<organism evidence="3 4">
    <name type="scientific">Paraferrimonas sedimenticola</name>
    <dbReference type="NCBI Taxonomy" id="375674"/>
    <lineage>
        <taxon>Bacteria</taxon>
        <taxon>Pseudomonadati</taxon>
        <taxon>Pseudomonadota</taxon>
        <taxon>Gammaproteobacteria</taxon>
        <taxon>Alteromonadales</taxon>
        <taxon>Ferrimonadaceae</taxon>
        <taxon>Paraferrimonas</taxon>
    </lineage>
</organism>
<keyword evidence="1" id="KW-1133">Transmembrane helix</keyword>
<dbReference type="RefSeq" id="WP_095506837.1">
    <property type="nucleotide sequence ID" value="NZ_BSNC01000012.1"/>
</dbReference>
<keyword evidence="4" id="KW-1185">Reference proteome</keyword>
<keyword evidence="2" id="KW-0732">Signal</keyword>
<comment type="caution">
    <text evidence="3">The sequence shown here is derived from an EMBL/GenBank/DDBJ whole genome shotgun (WGS) entry which is preliminary data.</text>
</comment>
<evidence type="ECO:0000313" key="4">
    <source>
        <dbReference type="Proteomes" id="UP001161422"/>
    </source>
</evidence>
<proteinExistence type="predicted"/>